<dbReference type="AlphaFoldDB" id="A0A5H2XMI1"/>
<proteinExistence type="predicted"/>
<name>A0A5H2XMI1_PRUDU</name>
<sequence length="287" mass="31775">MVKPGGCLCSQKHQAFQSAVQFKYRRRRSGSGRPPSSAPLLGLHNTAMHPLDRLGNRCLGIERGTLNLGKTVKQMNKNKTVKFRLVLFTVLTHPAHVYECSIGAQHLGLEEDKYNNKYYQFGCFGKKEKITERKGLCDFGSKAFSLRVYTSTLPSNPLADFTPSSRLVQSPLLDSFSNEMKLSQICLDFWWKIGFFAIDMAEVLSHRIGVPSTCSSPKSSSMNLSHLACDVALAALTYSASAVDKATVFCLINAHENIPYPSVNAYPEVLLLSSSLPTQSLSQYPIK</sequence>
<protein>
    <submittedName>
        <fullName evidence="1">Folate transporter 1</fullName>
    </submittedName>
</protein>
<organism evidence="1">
    <name type="scientific">Prunus dulcis</name>
    <name type="common">Almond</name>
    <name type="synonym">Amygdalus dulcis</name>
    <dbReference type="NCBI Taxonomy" id="3755"/>
    <lineage>
        <taxon>Eukaryota</taxon>
        <taxon>Viridiplantae</taxon>
        <taxon>Streptophyta</taxon>
        <taxon>Embryophyta</taxon>
        <taxon>Tracheophyta</taxon>
        <taxon>Spermatophyta</taxon>
        <taxon>Magnoliopsida</taxon>
        <taxon>eudicotyledons</taxon>
        <taxon>Gunneridae</taxon>
        <taxon>Pentapetalae</taxon>
        <taxon>rosids</taxon>
        <taxon>fabids</taxon>
        <taxon>Rosales</taxon>
        <taxon>Rosaceae</taxon>
        <taxon>Amygdaloideae</taxon>
        <taxon>Amygdaleae</taxon>
        <taxon>Prunus</taxon>
    </lineage>
</organism>
<accession>A0A5H2XMI1</accession>
<reference evidence="1" key="1">
    <citation type="journal article" date="2019" name="Science">
        <title>Mutation of a bHLH transcription factor allowed almond domestication.</title>
        <authorList>
            <person name="Sanchez-Perez R."/>
            <person name="Pavan S."/>
            <person name="Mazzeo R."/>
            <person name="Moldovan C."/>
            <person name="Aiese Cigliano R."/>
            <person name="Del Cueto J."/>
            <person name="Ricciardi F."/>
            <person name="Lotti C."/>
            <person name="Ricciardi L."/>
            <person name="Dicenta F."/>
            <person name="Lopez-Marques R.L."/>
            <person name="Lindberg Moller B."/>
        </authorList>
    </citation>
    <scope>NUCLEOTIDE SEQUENCE</scope>
</reference>
<evidence type="ECO:0000313" key="1">
    <source>
        <dbReference type="EMBL" id="BBN67625.1"/>
    </source>
</evidence>
<feature type="non-terminal residue" evidence="1">
    <location>
        <position position="287"/>
    </location>
</feature>
<dbReference type="EMBL" id="AP020470">
    <property type="protein sequence ID" value="BBN67625.1"/>
    <property type="molecule type" value="Genomic_DNA"/>
</dbReference>
<gene>
    <name evidence="1" type="ORF">Prudu_133S000300</name>
</gene>